<sequence length="380" mass="41368">MALQPTPVDIGLFAIVLIVLVGPFMVRKIEHNLEAFLFVMGVLAVTLSGFESKEVLEHLYANNPEMVEKIGWHMELVMEAVKEPIIKGIVPAVLVAGLLFHYGRATAQRAMARILEVVPLKVIVFLMVVILGLSSSIITAIIASLLLVELVNCMPLDRQTKINVVIIACFSIGLGAVLTPVGEPLSTIAITKLQGPPYHAGFFFLFNRLAVYIIPGCLAMGLLAMFFTGKAAKEACAVAAEEAAGLRDVFVRALKVYIFVMALLLLGGGMKIVIDKYLLTIPPQILYWVNMVSAILDNATLTAAELSPSMEITQIQAVLMGLLISGGMLIPGNIPNIISAGKLNITSKEWARLGVPLGLVLMVLYFIWVFYIPFHMEFHL</sequence>
<dbReference type="AlphaFoldDB" id="A0B6Y1"/>
<dbReference type="PIRSF" id="PIRSF019205">
    <property type="entry name" value="DUF1646"/>
    <property type="match status" value="1"/>
</dbReference>
<name>A0B6Y1_METTP</name>
<feature type="transmembrane region" description="Helical" evidence="1">
    <location>
        <begin position="256"/>
        <end position="273"/>
    </location>
</feature>
<dbReference type="EMBL" id="CP000477">
    <property type="protein sequence ID" value="ABK14455.1"/>
    <property type="molecule type" value="Genomic_DNA"/>
</dbReference>
<feature type="transmembrane region" description="Helical" evidence="1">
    <location>
        <begin position="202"/>
        <end position="227"/>
    </location>
</feature>
<dbReference type="HOGENOM" id="CLU_822987_0_0_2"/>
<reference evidence="2 3" key="1">
    <citation type="submission" date="2006-10" db="EMBL/GenBank/DDBJ databases">
        <title>Complete sequence of Methanosaeta thermophila PT.</title>
        <authorList>
            <consortium name="US DOE Joint Genome Institute"/>
            <person name="Copeland A."/>
            <person name="Lucas S."/>
            <person name="Lapidus A."/>
            <person name="Barry K."/>
            <person name="Detter J.C."/>
            <person name="Glavina del Rio T."/>
            <person name="Hammon N."/>
            <person name="Israni S."/>
            <person name="Pitluck S."/>
            <person name="Chain P."/>
            <person name="Malfatti S."/>
            <person name="Shin M."/>
            <person name="Vergez L."/>
            <person name="Schmutz J."/>
            <person name="Larimer F."/>
            <person name="Land M."/>
            <person name="Hauser L."/>
            <person name="Kyrpides N."/>
            <person name="Kim E."/>
            <person name="Smith K.S."/>
            <person name="Ingram-Smith C."/>
            <person name="Richardson P."/>
        </authorList>
    </citation>
    <scope>NUCLEOTIDE SEQUENCE [LARGE SCALE GENOMIC DNA]</scope>
    <source>
        <strain evidence="3">DSM 6194 / JCM 14653 / NBRC 101360 / PT</strain>
    </source>
</reference>
<gene>
    <name evidence="2" type="ordered locus">Mthe_0665</name>
</gene>
<feature type="transmembrane region" description="Helical" evidence="1">
    <location>
        <begin position="123"/>
        <end position="148"/>
    </location>
</feature>
<accession>A0B6Y1</accession>
<feature type="transmembrane region" description="Helical" evidence="1">
    <location>
        <begin position="33"/>
        <end position="50"/>
    </location>
</feature>
<evidence type="ECO:0008006" key="4">
    <source>
        <dbReference type="Google" id="ProtNLM"/>
    </source>
</evidence>
<feature type="transmembrane region" description="Helical" evidence="1">
    <location>
        <begin position="6"/>
        <end position="26"/>
    </location>
</feature>
<dbReference type="OrthoDB" id="29035at2157"/>
<dbReference type="GeneID" id="4463305"/>
<dbReference type="InterPro" id="IPR012443">
    <property type="entry name" value="DUF1646"/>
</dbReference>
<feature type="transmembrane region" description="Helical" evidence="1">
    <location>
        <begin position="160"/>
        <end position="181"/>
    </location>
</feature>
<organism evidence="2 3">
    <name type="scientific">Methanothrix thermoacetophila (strain DSM 6194 / JCM 14653 / NBRC 101360 / PT)</name>
    <name type="common">Methanosaeta thermophila</name>
    <dbReference type="NCBI Taxonomy" id="349307"/>
    <lineage>
        <taxon>Archaea</taxon>
        <taxon>Methanobacteriati</taxon>
        <taxon>Methanobacteriota</taxon>
        <taxon>Stenosarchaea group</taxon>
        <taxon>Methanomicrobia</taxon>
        <taxon>Methanotrichales</taxon>
        <taxon>Methanotrichaceae</taxon>
        <taxon>Methanothrix</taxon>
    </lineage>
</organism>
<evidence type="ECO:0000313" key="3">
    <source>
        <dbReference type="Proteomes" id="UP000000674"/>
    </source>
</evidence>
<keyword evidence="3" id="KW-1185">Reference proteome</keyword>
<feature type="transmembrane region" description="Helical" evidence="1">
    <location>
        <begin position="315"/>
        <end position="338"/>
    </location>
</feature>
<dbReference type="Pfam" id="PF07854">
    <property type="entry name" value="DUF1646"/>
    <property type="match status" value="1"/>
</dbReference>
<protein>
    <recommendedName>
        <fullName evidence="4">Cation transporter</fullName>
    </recommendedName>
</protein>
<evidence type="ECO:0000256" key="1">
    <source>
        <dbReference type="SAM" id="Phobius"/>
    </source>
</evidence>
<dbReference type="STRING" id="349307.Mthe_0665"/>
<evidence type="ECO:0000313" key="2">
    <source>
        <dbReference type="EMBL" id="ABK14455.1"/>
    </source>
</evidence>
<dbReference type="KEGG" id="mtp:Mthe_0665"/>
<dbReference type="RefSeq" id="WP_011695851.1">
    <property type="nucleotide sequence ID" value="NC_008553.1"/>
</dbReference>
<proteinExistence type="predicted"/>
<feature type="transmembrane region" description="Helical" evidence="1">
    <location>
        <begin position="84"/>
        <end position="102"/>
    </location>
</feature>
<keyword evidence="1" id="KW-0472">Membrane</keyword>
<dbReference type="Proteomes" id="UP000000674">
    <property type="component" value="Chromosome"/>
</dbReference>
<keyword evidence="1" id="KW-0812">Transmembrane</keyword>
<keyword evidence="1" id="KW-1133">Transmembrane helix</keyword>
<feature type="transmembrane region" description="Helical" evidence="1">
    <location>
        <begin position="350"/>
        <end position="374"/>
    </location>
</feature>